<evidence type="ECO:0000313" key="7">
    <source>
        <dbReference type="Proteomes" id="UP000749311"/>
    </source>
</evidence>
<keyword evidence="4 6" id="KW-0067">ATP-binding</keyword>
<evidence type="ECO:0000259" key="5">
    <source>
        <dbReference type="PROSITE" id="PS50893"/>
    </source>
</evidence>
<dbReference type="InterPro" id="IPR003439">
    <property type="entry name" value="ABC_transporter-like_ATP-bd"/>
</dbReference>
<keyword evidence="7" id="KW-1185">Reference proteome</keyword>
<keyword evidence="2" id="KW-0813">Transport</keyword>
<keyword evidence="3" id="KW-0547">Nucleotide-binding</keyword>
<dbReference type="EMBL" id="JAAMOZ010000001">
    <property type="protein sequence ID" value="NIH57207.1"/>
    <property type="molecule type" value="Genomic_DNA"/>
</dbReference>
<evidence type="ECO:0000256" key="3">
    <source>
        <dbReference type="ARBA" id="ARBA00022741"/>
    </source>
</evidence>
<dbReference type="Pfam" id="PF00005">
    <property type="entry name" value="ABC_tran"/>
    <property type="match status" value="2"/>
</dbReference>
<proteinExistence type="inferred from homology"/>
<dbReference type="InterPro" id="IPR027417">
    <property type="entry name" value="P-loop_NTPase"/>
</dbReference>
<dbReference type="InterPro" id="IPR050319">
    <property type="entry name" value="ABC_transp_ATP-bind"/>
</dbReference>
<dbReference type="CDD" id="cd03257">
    <property type="entry name" value="ABC_NikE_OppD_transporters"/>
    <property type="match status" value="2"/>
</dbReference>
<comment type="similarity">
    <text evidence="1">Belongs to the ABC transporter superfamily.</text>
</comment>
<evidence type="ECO:0000256" key="1">
    <source>
        <dbReference type="ARBA" id="ARBA00005417"/>
    </source>
</evidence>
<dbReference type="RefSeq" id="WP_167166719.1">
    <property type="nucleotide sequence ID" value="NZ_BAAAOO010000008.1"/>
</dbReference>
<dbReference type="InterPro" id="IPR017871">
    <property type="entry name" value="ABC_transporter-like_CS"/>
</dbReference>
<dbReference type="PROSITE" id="PS00211">
    <property type="entry name" value="ABC_TRANSPORTER_1"/>
    <property type="match status" value="1"/>
</dbReference>
<dbReference type="InterPro" id="IPR003593">
    <property type="entry name" value="AAA+_ATPase"/>
</dbReference>
<accession>A0ABX0SFQ3</accession>
<dbReference type="InterPro" id="IPR013563">
    <property type="entry name" value="Oligopep_ABC_C"/>
</dbReference>
<organism evidence="6 7">
    <name type="scientific">Brooklawnia cerclae</name>
    <dbReference type="NCBI Taxonomy" id="349934"/>
    <lineage>
        <taxon>Bacteria</taxon>
        <taxon>Bacillati</taxon>
        <taxon>Actinomycetota</taxon>
        <taxon>Actinomycetes</taxon>
        <taxon>Propionibacteriales</taxon>
        <taxon>Propionibacteriaceae</taxon>
        <taxon>Brooklawnia</taxon>
    </lineage>
</organism>
<evidence type="ECO:0000313" key="6">
    <source>
        <dbReference type="EMBL" id="NIH57207.1"/>
    </source>
</evidence>
<feature type="domain" description="ABC transporter" evidence="5">
    <location>
        <begin position="299"/>
        <end position="547"/>
    </location>
</feature>
<comment type="caution">
    <text evidence="6">The sequence shown here is derived from an EMBL/GenBank/DDBJ whole genome shotgun (WGS) entry which is preliminary data.</text>
</comment>
<dbReference type="PANTHER" id="PTHR43776">
    <property type="entry name" value="TRANSPORT ATP-BINDING PROTEIN"/>
    <property type="match status" value="1"/>
</dbReference>
<dbReference type="PANTHER" id="PTHR43776:SF7">
    <property type="entry name" value="D,D-DIPEPTIDE TRANSPORT ATP-BINDING PROTEIN DDPF-RELATED"/>
    <property type="match status" value="1"/>
</dbReference>
<dbReference type="GO" id="GO:0005524">
    <property type="term" value="F:ATP binding"/>
    <property type="evidence" value="ECO:0007669"/>
    <property type="project" value="UniProtKB-KW"/>
</dbReference>
<sequence length="561" mass="60264">MNPVAEAVPEAAETPDSLVVEHLNVTYGTAGRAVVAVQDESFTIPRGKIVAIVGESGSGKTTTALAVLGLLPGTAQVRGSISLEGHEIVGASGRSLRALRRGIVALIPQDPTLSLSPTKTIGAHMADTLRLRGLPRQVIGAQTETYLALAGLDHPAVRAKQYPHQLSGGMRQRVLIALAIASEPDVIIADEPTSALDVTVQKRILDHLESLVAERGITLVIITHNLAVAADRSDRIIVMQAGRIVERGVTSEVLRDPREPYTRRLIDAAPSLRGGGAVVVRHREDEVLSQEGLLREPLLELNDVSVRYTLPRTVNGPRFVQALDRVSLSVAKGQTLAVVGESGSGKSTAVRVALGTIAPQTGEARFDGQRLDQLSHKDLRSLRRRFQLVQQTPHASLNPRLSVFDSIVEPLRSTHTVAGRNLSATVGSLLDSVGLPVSVARRRPSELSGGQVQRVAIARALILEPDAIYLDEPVSALDVSVQAQVLELLVDLQERLGLTYVLVTHDLAVVAETAHRVVVLRRGQVVEEGTTERIFTDPRHDYTRQLIDSVPGRRHPAAIAG</sequence>
<feature type="domain" description="ABC transporter" evidence="5">
    <location>
        <begin position="20"/>
        <end position="266"/>
    </location>
</feature>
<protein>
    <submittedName>
        <fullName evidence="6">Peptide/nickel transport system ATP-binding protein</fullName>
    </submittedName>
</protein>
<dbReference type="PROSITE" id="PS50893">
    <property type="entry name" value="ABC_TRANSPORTER_2"/>
    <property type="match status" value="2"/>
</dbReference>
<reference evidence="6 7" key="1">
    <citation type="submission" date="2020-02" db="EMBL/GenBank/DDBJ databases">
        <title>Sequencing the genomes of 1000 actinobacteria strains.</title>
        <authorList>
            <person name="Klenk H.-P."/>
        </authorList>
    </citation>
    <scope>NUCLEOTIDE SEQUENCE [LARGE SCALE GENOMIC DNA]</scope>
    <source>
        <strain evidence="6 7">DSM 19609</strain>
    </source>
</reference>
<dbReference type="SUPFAM" id="SSF52540">
    <property type="entry name" value="P-loop containing nucleoside triphosphate hydrolases"/>
    <property type="match status" value="2"/>
</dbReference>
<dbReference type="Proteomes" id="UP000749311">
    <property type="component" value="Unassembled WGS sequence"/>
</dbReference>
<evidence type="ECO:0000256" key="2">
    <source>
        <dbReference type="ARBA" id="ARBA00022448"/>
    </source>
</evidence>
<gene>
    <name evidence="6" type="ORF">FB473_001852</name>
</gene>
<dbReference type="SMART" id="SM00382">
    <property type="entry name" value="AAA"/>
    <property type="match status" value="2"/>
</dbReference>
<evidence type="ECO:0000256" key="4">
    <source>
        <dbReference type="ARBA" id="ARBA00022840"/>
    </source>
</evidence>
<dbReference type="Pfam" id="PF08352">
    <property type="entry name" value="oligo_HPY"/>
    <property type="match status" value="2"/>
</dbReference>
<dbReference type="NCBIfam" id="NF008453">
    <property type="entry name" value="PRK11308.1"/>
    <property type="match status" value="2"/>
</dbReference>
<name>A0ABX0SFQ3_9ACTN</name>
<dbReference type="Gene3D" id="3.40.50.300">
    <property type="entry name" value="P-loop containing nucleotide triphosphate hydrolases"/>
    <property type="match status" value="2"/>
</dbReference>